<evidence type="ECO:0000259" key="3">
    <source>
        <dbReference type="Pfam" id="PF18962"/>
    </source>
</evidence>
<accession>A0A7K3WML6</accession>
<feature type="chain" id="PRO_5029849202" evidence="2">
    <location>
        <begin position="21"/>
        <end position="242"/>
    </location>
</feature>
<dbReference type="Pfam" id="PF18962">
    <property type="entry name" value="Por_Secre_tail"/>
    <property type="match status" value="1"/>
</dbReference>
<keyword evidence="5" id="KW-1185">Reference proteome</keyword>
<proteinExistence type="predicted"/>
<dbReference type="InterPro" id="IPR026444">
    <property type="entry name" value="Secre_tail"/>
</dbReference>
<dbReference type="Proteomes" id="UP000486602">
    <property type="component" value="Unassembled WGS sequence"/>
</dbReference>
<comment type="caution">
    <text evidence="4">The sequence shown here is derived from an EMBL/GenBank/DDBJ whole genome shotgun (WGS) entry which is preliminary data.</text>
</comment>
<keyword evidence="1 2" id="KW-0732">Signal</keyword>
<name>A0A7K3WML6_9FLAO</name>
<dbReference type="NCBIfam" id="TIGR04183">
    <property type="entry name" value="Por_Secre_tail"/>
    <property type="match status" value="1"/>
</dbReference>
<gene>
    <name evidence="4" type="ORF">G3O08_04545</name>
</gene>
<feature type="domain" description="Secretion system C-terminal sorting" evidence="3">
    <location>
        <begin position="178"/>
        <end position="241"/>
    </location>
</feature>
<feature type="signal peptide" evidence="2">
    <location>
        <begin position="1"/>
        <end position="20"/>
    </location>
</feature>
<dbReference type="RefSeq" id="WP_163283493.1">
    <property type="nucleotide sequence ID" value="NZ_JAAGVY010000005.1"/>
</dbReference>
<evidence type="ECO:0000313" key="4">
    <source>
        <dbReference type="EMBL" id="NEN22768.1"/>
    </source>
</evidence>
<sequence length="242" mass="27089">MKKIYALIILALFCTGAVNAQDAVYFDPFPVPVNGPVKLYVDITSAACNCPELQDANPDTNPLYFWTWNPAEERPYVNGMNILNGYWNNSNENLIMRQDSVNPNLWYFSFVEAPFLEFYGVNQQIAMANGFSFLVKEKNGAPMGEPEQKSIDMGLDITFDNETGISDFSEIVASLEAYPNPVVEVVRVKTELRDANYSNLSIRIVSIDGRTIMHENNVVGIENGIEINVSDLASGVYMFQLV</sequence>
<evidence type="ECO:0000256" key="2">
    <source>
        <dbReference type="SAM" id="SignalP"/>
    </source>
</evidence>
<protein>
    <submittedName>
        <fullName evidence="4">T9SS type A sorting domain-containing protein</fullName>
    </submittedName>
</protein>
<evidence type="ECO:0000256" key="1">
    <source>
        <dbReference type="ARBA" id="ARBA00022729"/>
    </source>
</evidence>
<evidence type="ECO:0000313" key="5">
    <source>
        <dbReference type="Proteomes" id="UP000486602"/>
    </source>
</evidence>
<dbReference type="EMBL" id="JAAGVY010000005">
    <property type="protein sequence ID" value="NEN22768.1"/>
    <property type="molecule type" value="Genomic_DNA"/>
</dbReference>
<reference evidence="4 5" key="1">
    <citation type="submission" date="2020-02" db="EMBL/GenBank/DDBJ databases">
        <title>Out from the shadows clarifying the taxonomy of the family Cryomorphaceae and related taxa by utilizing the GTDB taxonomic framework.</title>
        <authorList>
            <person name="Bowman J.P."/>
        </authorList>
    </citation>
    <scope>NUCLEOTIDE SEQUENCE [LARGE SCALE GENOMIC DNA]</scope>
    <source>
        <strain evidence="4 5">QSSC 1-22</strain>
    </source>
</reference>
<dbReference type="AlphaFoldDB" id="A0A7K3WML6"/>
<organism evidence="4 5">
    <name type="scientific">Cryomorpha ignava</name>
    <dbReference type="NCBI Taxonomy" id="101383"/>
    <lineage>
        <taxon>Bacteria</taxon>
        <taxon>Pseudomonadati</taxon>
        <taxon>Bacteroidota</taxon>
        <taxon>Flavobacteriia</taxon>
        <taxon>Flavobacteriales</taxon>
        <taxon>Cryomorphaceae</taxon>
        <taxon>Cryomorpha</taxon>
    </lineage>
</organism>